<dbReference type="FunFam" id="3.40.50.720:FF:000311">
    <property type="entry name" value="Ornithine cyclodeaminase"/>
    <property type="match status" value="1"/>
</dbReference>
<dbReference type="PANTHER" id="PTHR13812">
    <property type="entry name" value="KETIMINE REDUCTASE MU-CRYSTALLIN"/>
    <property type="match status" value="1"/>
</dbReference>
<dbReference type="Gene3D" id="3.40.50.720">
    <property type="entry name" value="NAD(P)-binding Rossmann-like Domain"/>
    <property type="match status" value="1"/>
</dbReference>
<dbReference type="RefSeq" id="WP_154553829.1">
    <property type="nucleotide sequence ID" value="NZ_VUNA01000004.1"/>
</dbReference>
<evidence type="ECO:0000313" key="2">
    <source>
        <dbReference type="EMBL" id="MST70266.1"/>
    </source>
</evidence>
<dbReference type="AlphaFoldDB" id="A0A6N7XK12"/>
<comment type="similarity">
    <text evidence="1">Belongs to the ornithine cyclodeaminase/mu-crystallin family.</text>
</comment>
<dbReference type="Proteomes" id="UP000469424">
    <property type="component" value="Unassembled WGS sequence"/>
</dbReference>
<dbReference type="GO" id="GO:0005737">
    <property type="term" value="C:cytoplasm"/>
    <property type="evidence" value="ECO:0007669"/>
    <property type="project" value="TreeGrafter"/>
</dbReference>
<sequence length="327" mass="34798">MLLLSKEDIRKVVTMADIIEGNKVAYKSVVDGEVENPLRTVIPGKYDGSFVFMPAYAPGLDAAALKVVDIFPHNPEQGLKTSPAQVLLIDGKTGYIRAILDGTYVTEARTGAASGAAFDILGKKACRKGAMIGTGGQAACQLEAMLTARKLEEVAVYSRNKEKREAFAAEMQEELKEFGTRIYAADSADEAVEDSDLLITVTGSSEPVFDGTKVKPGCTISCVGTYEPHKHELDPAVLPRTAKIICDSKDAVMAESGDLLIPIREGIISESDVLGSLGDVINGTVAGRENDDEIIVFENVGIAALDLVAAKVIYDKAVEKGIGQSWG</sequence>
<dbReference type="InterPro" id="IPR003462">
    <property type="entry name" value="ODC_Mu_crystall"/>
</dbReference>
<dbReference type="Pfam" id="PF02423">
    <property type="entry name" value="OCD_Mu_crystall"/>
    <property type="match status" value="1"/>
</dbReference>
<dbReference type="GO" id="GO:0016491">
    <property type="term" value="F:oxidoreductase activity"/>
    <property type="evidence" value="ECO:0007669"/>
    <property type="project" value="UniProtKB-ARBA"/>
</dbReference>
<proteinExistence type="inferred from homology"/>
<dbReference type="Gene3D" id="3.30.1780.10">
    <property type="entry name" value="ornithine cyclodeaminase, domain 1"/>
    <property type="match status" value="1"/>
</dbReference>
<protein>
    <submittedName>
        <fullName evidence="2">Ornithine cyclodeaminase family protein</fullName>
    </submittedName>
</protein>
<gene>
    <name evidence="2" type="ORF">FYJ65_02745</name>
</gene>
<dbReference type="SUPFAM" id="SSF51735">
    <property type="entry name" value="NAD(P)-binding Rossmann-fold domains"/>
    <property type="match status" value="1"/>
</dbReference>
<dbReference type="GO" id="GO:0019752">
    <property type="term" value="P:carboxylic acid metabolic process"/>
    <property type="evidence" value="ECO:0007669"/>
    <property type="project" value="UniProtKB-ARBA"/>
</dbReference>
<evidence type="ECO:0000313" key="3">
    <source>
        <dbReference type="Proteomes" id="UP000469424"/>
    </source>
</evidence>
<organism evidence="2 3">
    <name type="scientific">Mogibacterium kristiansenii</name>
    <dbReference type="NCBI Taxonomy" id="2606708"/>
    <lineage>
        <taxon>Bacteria</taxon>
        <taxon>Bacillati</taxon>
        <taxon>Bacillota</taxon>
        <taxon>Clostridia</taxon>
        <taxon>Peptostreptococcales</taxon>
        <taxon>Anaerovoracaceae</taxon>
        <taxon>Mogibacterium</taxon>
    </lineage>
</organism>
<comment type="caution">
    <text evidence="2">The sequence shown here is derived from an EMBL/GenBank/DDBJ whole genome shotgun (WGS) entry which is preliminary data.</text>
</comment>
<dbReference type="InterPro" id="IPR036291">
    <property type="entry name" value="NAD(P)-bd_dom_sf"/>
</dbReference>
<name>A0A6N7XK12_9FIRM</name>
<dbReference type="InterPro" id="IPR023401">
    <property type="entry name" value="ODC_N"/>
</dbReference>
<dbReference type="EMBL" id="VUNA01000004">
    <property type="protein sequence ID" value="MST70266.1"/>
    <property type="molecule type" value="Genomic_DNA"/>
</dbReference>
<reference evidence="2 3" key="1">
    <citation type="submission" date="2019-08" db="EMBL/GenBank/DDBJ databases">
        <title>In-depth cultivation of the pig gut microbiome towards novel bacterial diversity and tailored functional studies.</title>
        <authorList>
            <person name="Wylensek D."/>
            <person name="Hitch T.C.A."/>
            <person name="Clavel T."/>
        </authorList>
    </citation>
    <scope>NUCLEOTIDE SEQUENCE [LARGE SCALE GENOMIC DNA]</scope>
    <source>
        <strain evidence="2 3">WCA-MUC-591-APC-4B</strain>
    </source>
</reference>
<dbReference type="PANTHER" id="PTHR13812:SF19">
    <property type="entry name" value="KETIMINE REDUCTASE MU-CRYSTALLIN"/>
    <property type="match status" value="1"/>
</dbReference>
<evidence type="ECO:0000256" key="1">
    <source>
        <dbReference type="ARBA" id="ARBA00008903"/>
    </source>
</evidence>
<dbReference type="PIRSF" id="PIRSF001439">
    <property type="entry name" value="CryM"/>
    <property type="match status" value="1"/>
</dbReference>
<accession>A0A6N7XK12</accession>
<keyword evidence="3" id="KW-1185">Reference proteome</keyword>